<reference evidence="1" key="1">
    <citation type="submission" date="2022-11" db="EMBL/GenBank/DDBJ databases">
        <title>Genome Sequence of Cubamyces cubensis.</title>
        <authorList>
            <person name="Buettner E."/>
        </authorList>
    </citation>
    <scope>NUCLEOTIDE SEQUENCE</scope>
    <source>
        <strain evidence="1">MPL-01</strain>
    </source>
</reference>
<evidence type="ECO:0000313" key="1">
    <source>
        <dbReference type="EMBL" id="KAJ8473527.1"/>
    </source>
</evidence>
<dbReference type="AlphaFoldDB" id="A0AAD7TQM7"/>
<accession>A0AAD7TQM7</accession>
<dbReference type="EMBL" id="JAPEVG010000220">
    <property type="protein sequence ID" value="KAJ8473527.1"/>
    <property type="molecule type" value="Genomic_DNA"/>
</dbReference>
<proteinExistence type="predicted"/>
<sequence length="165" mass="19335">MAEFTVTHQHVYRRARWLRAYAFPLNGVPEFRPIPVERTYDGTQFVGDRALLSAMWSNSALQNPRRVPVRVQLAGTSGRRRWEAYNVYYTTLPAPAASLNQSLLDLGTSLSFQYPGEFIVVRRNRRDEHLLDMRHVDVYQALLAVRYIIRLRVERWVNQELDSRS</sequence>
<comment type="caution">
    <text evidence="1">The sequence shown here is derived from an EMBL/GenBank/DDBJ whole genome shotgun (WGS) entry which is preliminary data.</text>
</comment>
<name>A0AAD7TQM7_9APHY</name>
<gene>
    <name evidence="1" type="ORF">ONZ51_g7822</name>
</gene>
<protein>
    <submittedName>
        <fullName evidence="1">Uncharacterized protein</fullName>
    </submittedName>
</protein>
<evidence type="ECO:0000313" key="2">
    <source>
        <dbReference type="Proteomes" id="UP001215151"/>
    </source>
</evidence>
<organism evidence="1 2">
    <name type="scientific">Trametes cubensis</name>
    <dbReference type="NCBI Taxonomy" id="1111947"/>
    <lineage>
        <taxon>Eukaryota</taxon>
        <taxon>Fungi</taxon>
        <taxon>Dikarya</taxon>
        <taxon>Basidiomycota</taxon>
        <taxon>Agaricomycotina</taxon>
        <taxon>Agaricomycetes</taxon>
        <taxon>Polyporales</taxon>
        <taxon>Polyporaceae</taxon>
        <taxon>Trametes</taxon>
    </lineage>
</organism>
<dbReference type="Proteomes" id="UP001215151">
    <property type="component" value="Unassembled WGS sequence"/>
</dbReference>
<keyword evidence="2" id="KW-1185">Reference proteome</keyword>